<dbReference type="Gene3D" id="3.40.220.10">
    <property type="entry name" value="Leucine Aminopeptidase, subunit E, domain 1"/>
    <property type="match status" value="1"/>
</dbReference>
<keyword evidence="8" id="KW-1185">Reference proteome</keyword>
<dbReference type="Gene3D" id="3.40.630.10">
    <property type="entry name" value="Zn peptidases"/>
    <property type="match status" value="1"/>
</dbReference>
<sequence length="469" mass="48956">MTQTETRDGPALLIDAADAIPILCVTAQDWAGAEAALPPIQRAFAAATSFAPKAGRVALLPGDDGRLTRVLLGLGEAEAQVRDRFLAGKLPGTLPAGDYRFETADGFDAGEAALAWLLGSYRFERYRKPGEPRPRLVAPEGVDAAALGRIAAAVCAGRDLVNTPANDLGPAEIEAALRALGARFGAVVTVTAGEALKEEFPLVHAVGGASPRAPRLLDLTWGAEDAPRVTLVGKGVVFDTGGLDIKPASNMLLMKKDMGGAAAALAAAEMIMGAGLPVRLRLIVPSVENAIAGEAFRPGDVLRSRAGLTVEIGNTDAEGRLILADALALADADEPELLIDFATLTGAARVALGPDLPAFFTEDEGLAAAVARAGLSVNDPVWRLPLHAPYASLLDSKVADLNNAPGGPFAGAITAALFLRRFVRRTRAHVHFDLFGWNPSTKPGRPEGGEVQTARLAHALVAERYPRKQ</sequence>
<evidence type="ECO:0000256" key="3">
    <source>
        <dbReference type="ARBA" id="ARBA00022670"/>
    </source>
</evidence>
<dbReference type="PROSITE" id="PS00631">
    <property type="entry name" value="CYTOSOL_AP"/>
    <property type="match status" value="1"/>
</dbReference>
<evidence type="ECO:0000256" key="2">
    <source>
        <dbReference type="ARBA" id="ARBA00022438"/>
    </source>
</evidence>
<evidence type="ECO:0000256" key="5">
    <source>
        <dbReference type="ARBA" id="ARBA00023211"/>
    </source>
</evidence>
<dbReference type="SUPFAM" id="SSF52949">
    <property type="entry name" value="Macro domain-like"/>
    <property type="match status" value="1"/>
</dbReference>
<dbReference type="InterPro" id="IPR011356">
    <property type="entry name" value="Leucine_aapep/pepB"/>
</dbReference>
<gene>
    <name evidence="7" type="ORF">MRSR164_07030</name>
</gene>
<evidence type="ECO:0000256" key="1">
    <source>
        <dbReference type="ARBA" id="ARBA00009528"/>
    </source>
</evidence>
<feature type="domain" description="Cytosol aminopeptidase" evidence="6">
    <location>
        <begin position="314"/>
        <end position="321"/>
    </location>
</feature>
<dbReference type="PRINTS" id="PR00481">
    <property type="entry name" value="LAMNOPPTDASE"/>
</dbReference>
<evidence type="ECO:0000256" key="4">
    <source>
        <dbReference type="ARBA" id="ARBA00022801"/>
    </source>
</evidence>
<evidence type="ECO:0000259" key="6">
    <source>
        <dbReference type="PROSITE" id="PS00631"/>
    </source>
</evidence>
<evidence type="ECO:0000313" key="7">
    <source>
        <dbReference type="EMBL" id="MEE7456542.1"/>
    </source>
</evidence>
<dbReference type="InterPro" id="IPR000819">
    <property type="entry name" value="Peptidase_M17_C"/>
</dbReference>
<name>A0ABU7T8D6_9HYPH</name>
<dbReference type="InterPro" id="IPR048816">
    <property type="entry name" value="Peptidase_M17_N_1"/>
</dbReference>
<dbReference type="Pfam" id="PF00883">
    <property type="entry name" value="Peptidase_M17"/>
    <property type="match status" value="1"/>
</dbReference>
<comment type="similarity">
    <text evidence="1">Belongs to the peptidase M17 family.</text>
</comment>
<dbReference type="InterPro" id="IPR043472">
    <property type="entry name" value="Macro_dom-like"/>
</dbReference>
<dbReference type="GO" id="GO:0004177">
    <property type="term" value="F:aminopeptidase activity"/>
    <property type="evidence" value="ECO:0007669"/>
    <property type="project" value="UniProtKB-KW"/>
</dbReference>
<dbReference type="SUPFAM" id="SSF53187">
    <property type="entry name" value="Zn-dependent exopeptidases"/>
    <property type="match status" value="1"/>
</dbReference>
<dbReference type="PANTHER" id="PTHR11963">
    <property type="entry name" value="LEUCINE AMINOPEPTIDASE-RELATED"/>
    <property type="match status" value="1"/>
</dbReference>
<keyword evidence="2 7" id="KW-0031">Aminopeptidase</keyword>
<dbReference type="Proteomes" id="UP001349262">
    <property type="component" value="Unassembled WGS sequence"/>
</dbReference>
<keyword evidence="5" id="KW-0464">Manganese</keyword>
<evidence type="ECO:0000313" key="8">
    <source>
        <dbReference type="Proteomes" id="UP001349262"/>
    </source>
</evidence>
<dbReference type="Pfam" id="PF21337">
    <property type="entry name" value="Peptidase_M17_N_1"/>
    <property type="match status" value="1"/>
</dbReference>
<proteinExistence type="inferred from homology"/>
<organism evidence="7 8">
    <name type="scientific">Methylobacterium radiotolerans</name>
    <dbReference type="NCBI Taxonomy" id="31998"/>
    <lineage>
        <taxon>Bacteria</taxon>
        <taxon>Pseudomonadati</taxon>
        <taxon>Pseudomonadota</taxon>
        <taxon>Alphaproteobacteria</taxon>
        <taxon>Hyphomicrobiales</taxon>
        <taxon>Methylobacteriaceae</taxon>
        <taxon>Methylobacterium</taxon>
    </lineage>
</organism>
<reference evidence="7 8" key="1">
    <citation type="journal article" date="2012" name="Genet. Mol. Biol.">
        <title>Analysis of 16S rRNA and mxaF genes revealing insights into Methylobacterium niche-specific plant association.</title>
        <authorList>
            <person name="Dourado M.N."/>
            <person name="Andreote F.D."/>
            <person name="Dini-Andreote F."/>
            <person name="Conti R."/>
            <person name="Araujo J.M."/>
            <person name="Araujo W.L."/>
        </authorList>
    </citation>
    <scope>NUCLEOTIDE SEQUENCE [LARGE SCALE GENOMIC DNA]</scope>
    <source>
        <strain evidence="7 8">SR1.6/4</strain>
    </source>
</reference>
<keyword evidence="3" id="KW-0645">Protease</keyword>
<dbReference type="PANTHER" id="PTHR11963:SF20">
    <property type="entry name" value="PEPTIDASE B"/>
    <property type="match status" value="1"/>
</dbReference>
<comment type="caution">
    <text evidence="7">The sequence shown here is derived from an EMBL/GenBank/DDBJ whole genome shotgun (WGS) entry which is preliminary data.</text>
</comment>
<dbReference type="CDD" id="cd00433">
    <property type="entry name" value="Peptidase_M17"/>
    <property type="match status" value="1"/>
</dbReference>
<protein>
    <submittedName>
        <fullName evidence="7">Leucyl aminopeptidase</fullName>
    </submittedName>
</protein>
<dbReference type="EMBL" id="MLBY01000004">
    <property type="protein sequence ID" value="MEE7456542.1"/>
    <property type="molecule type" value="Genomic_DNA"/>
</dbReference>
<keyword evidence="4" id="KW-0378">Hydrolase</keyword>
<accession>A0ABU7T8D6</accession>